<evidence type="ECO:0000313" key="2">
    <source>
        <dbReference type="Proteomes" id="UP000178017"/>
    </source>
</evidence>
<dbReference type="Proteomes" id="UP000178017">
    <property type="component" value="Unassembled WGS sequence"/>
</dbReference>
<sequence>MADTILSGRWVVYYESENRQKRIWRDTSVTPTTIDSVNALYSALQNHFDELGQMDDGIPMSAQTPTEYTIGIIEAGDKDPWFIDRTSVEYLTGGALKTASWDRNDDGEVGTDNNGIVKLNYTVGGTDFDVTDVGRDIKDVTDNDIGTLLDFNTVLGAKVAWIRPDSLAAANSFDSTASHVLTVQNDSISQVWRVVTAGTVYEADETVDANSAGADDWQFFPTGAAADYALVGYSQKFKKIILNVGTAGVGTYTVAWQYWNGAWTALSGVSDGTTNLKTTGTNNVTFTVPTDWVATSLNGSQSLYYIRALKDTGTVTTTPLGTQGFIGATGSVTQTAVAAVSAGESLWANIYSIGTIESNTHLYIYQNSANLVAYKSTTDWWGDGHIDILVNVKELGTETDEAVIKVYARQYSKTYSYYSVDLTTGGRNPIPLQTGNDLDNQTGYWRIIGSGATGTFVVGETISKSGTNKKGKITAVADSPGTTPTLYYYLIGDPLTPFDNGDTAVTGDTSAATTTIATGPTAFGPSALGTPPTITFGGLADGGTSDINEDATYENYSITIDVNQNTLANAYEYTKYITRRGHTADIDAGAQTIEGQFYLGIDTKISYNTITGTLADGTAVDQAVSGFKGTIVNHNTTDKIITLRDARGTFNQTGDIRKTSDPSNHYVTVTGSAPVVSVTPVTAAPFGTFAGGTFFAAQGIVLTDYVTTEANKFQLKTDEGTVISAPTKVNITISSVLYTPASKADRIAVFRLSGASGTIIKNRYNATTAGQAALATTAVMGSAITTDEPGRALGGVLRLVDVSANQEYRIRFSSWSGTTFTLASSTIASADSGTNTVTIVETGAFASSKVGDIVVNVTRGNAVSYITVITDNDTVTISPAITGQTTADDIRLNVLPVTLTTAPQDTWYVPIIDVYADAATATATVTYLANIPVRVRARNASTDTAFRIIPYEADGTVTTSGLSTSVIRTADTIFQP</sequence>
<accession>A0A1F5MJV4</accession>
<name>A0A1F5MJV4_9BACT</name>
<evidence type="ECO:0000313" key="1">
    <source>
        <dbReference type="EMBL" id="OGE65599.1"/>
    </source>
</evidence>
<dbReference type="AlphaFoldDB" id="A0A1F5MJV4"/>
<proteinExistence type="predicted"/>
<organism evidence="1 2">
    <name type="scientific">Candidatus Daviesbacteria bacterium RIFCSPLOWO2_01_FULL_40_24</name>
    <dbReference type="NCBI Taxonomy" id="1797787"/>
    <lineage>
        <taxon>Bacteria</taxon>
        <taxon>Candidatus Daviesiibacteriota</taxon>
    </lineage>
</organism>
<dbReference type="EMBL" id="MFDO01000016">
    <property type="protein sequence ID" value="OGE65599.1"/>
    <property type="molecule type" value="Genomic_DNA"/>
</dbReference>
<protein>
    <submittedName>
        <fullName evidence="1">Uncharacterized protein</fullName>
    </submittedName>
</protein>
<gene>
    <name evidence="1" type="ORF">A3B49_02185</name>
</gene>
<comment type="caution">
    <text evidence="1">The sequence shown here is derived from an EMBL/GenBank/DDBJ whole genome shotgun (WGS) entry which is preliminary data.</text>
</comment>
<reference evidence="1 2" key="1">
    <citation type="journal article" date="2016" name="Nat. Commun.">
        <title>Thousands of microbial genomes shed light on interconnected biogeochemical processes in an aquifer system.</title>
        <authorList>
            <person name="Anantharaman K."/>
            <person name="Brown C.T."/>
            <person name="Hug L.A."/>
            <person name="Sharon I."/>
            <person name="Castelle C.J."/>
            <person name="Probst A.J."/>
            <person name="Thomas B.C."/>
            <person name="Singh A."/>
            <person name="Wilkins M.J."/>
            <person name="Karaoz U."/>
            <person name="Brodie E.L."/>
            <person name="Williams K.H."/>
            <person name="Hubbard S.S."/>
            <person name="Banfield J.F."/>
        </authorList>
    </citation>
    <scope>NUCLEOTIDE SEQUENCE [LARGE SCALE GENOMIC DNA]</scope>
</reference>